<dbReference type="Pfam" id="PF04003">
    <property type="entry name" value="Utp12"/>
    <property type="match status" value="1"/>
</dbReference>
<dbReference type="InterPro" id="IPR027145">
    <property type="entry name" value="PWP2"/>
</dbReference>
<sequence length="577" mass="64019">GNAAFANNGRTIVATGGYDGKVKLWDCLSGFCFVTFVEHSAAVMDVCFTPQGNAILTASLDGSVRAFDLLRYRNFRTFVAAEKNTGHLLDILSGHDGPVVSLTFHPHPVKSGILASGSWDSTVRIWDVFNYRTSKAGNSEPLMHSKDVLAIAFDPTGNGRLAASVLTGKIHFWNVDTAESMGIIEGLRDIHSGRRKGEKFAANNTRGLSKRHLLGNLAGVNQNQHFTSICFSSSGEYLLAASKHSPRICVYDVQTSFLLYSVQLTQNRSLDGILMELNSKYMLDGQAAIQEFDLSDSDADEDDIGEKRQKRRRKQHTSLPGVIVGENQIEAQKTEFCVWQIKFAMDGRQWAVATSQGVFVYSLDAKGGLPTRGASQQAFYHSMETFQPQFLTKNVNIQAIDEALSAQHYSKAFILSLALNQYSLLVRVYESIPFDSIPLVVSSIPPSLLPPLLNLLRVLLGLEGSQRTRHFQVHLIWLKACLTLHMDVFQSDFNAFYSSNPSSLPSTGESSSQDETALDSFHSLRNIDLRSLFLLLLNQIQQWHSTLNESFGKNVQILTYITNMRKTQPPSSSNHKN</sequence>
<feature type="repeat" description="WD" evidence="4">
    <location>
        <begin position="92"/>
        <end position="136"/>
    </location>
</feature>
<keyword evidence="7" id="KW-1185">Reference proteome</keyword>
<keyword evidence="2 4" id="KW-0853">WD repeat</keyword>
<feature type="domain" description="Small-subunit processome Utp12" evidence="5">
    <location>
        <begin position="421"/>
        <end position="562"/>
    </location>
</feature>
<dbReference type="EMBL" id="JADAQX010000755">
    <property type="protein sequence ID" value="KAF8819443.1"/>
    <property type="molecule type" value="Genomic_DNA"/>
</dbReference>
<evidence type="ECO:0000259" key="5">
    <source>
        <dbReference type="Pfam" id="PF04003"/>
    </source>
</evidence>
<dbReference type="PROSITE" id="PS50082">
    <property type="entry name" value="WD_REPEATS_2"/>
    <property type="match status" value="3"/>
</dbReference>
<dbReference type="Gene3D" id="2.130.10.10">
    <property type="entry name" value="YVTN repeat-like/Quinoprotein amine dehydrogenase"/>
    <property type="match status" value="2"/>
</dbReference>
<feature type="repeat" description="WD" evidence="4">
    <location>
        <begin position="1"/>
        <end position="26"/>
    </location>
</feature>
<evidence type="ECO:0000256" key="2">
    <source>
        <dbReference type="ARBA" id="ARBA00022574"/>
    </source>
</evidence>
<dbReference type="PRINTS" id="PR00320">
    <property type="entry name" value="GPROTEINBRPT"/>
</dbReference>
<dbReference type="Pfam" id="PF00400">
    <property type="entry name" value="WD40"/>
    <property type="match status" value="3"/>
</dbReference>
<dbReference type="PROSITE" id="PS50294">
    <property type="entry name" value="WD_REPEATS_REGION"/>
    <property type="match status" value="2"/>
</dbReference>
<name>A0ABQ7J644_9APIC</name>
<dbReference type="InterPro" id="IPR001680">
    <property type="entry name" value="WD40_rpt"/>
</dbReference>
<evidence type="ECO:0000256" key="1">
    <source>
        <dbReference type="ARBA" id="ARBA00010226"/>
    </source>
</evidence>
<proteinExistence type="inferred from homology"/>
<accession>A0ABQ7J644</accession>
<evidence type="ECO:0000256" key="4">
    <source>
        <dbReference type="PROSITE-ProRule" id="PRU00221"/>
    </source>
</evidence>
<feature type="non-terminal residue" evidence="6">
    <location>
        <position position="1"/>
    </location>
</feature>
<protein>
    <submittedName>
        <fullName evidence="6">Periodic tryptophan protein PWP2</fullName>
    </submittedName>
</protein>
<dbReference type="InterPro" id="IPR019775">
    <property type="entry name" value="WD40_repeat_CS"/>
</dbReference>
<dbReference type="PANTHER" id="PTHR19858">
    <property type="entry name" value="WD40 REPEAT PROTEIN"/>
    <property type="match status" value="1"/>
</dbReference>
<keyword evidence="3" id="KW-0677">Repeat</keyword>
<dbReference type="InterPro" id="IPR015943">
    <property type="entry name" value="WD40/YVTN_repeat-like_dom_sf"/>
</dbReference>
<dbReference type="SUPFAM" id="SSF50978">
    <property type="entry name" value="WD40 repeat-like"/>
    <property type="match status" value="1"/>
</dbReference>
<dbReference type="PANTHER" id="PTHR19858:SF0">
    <property type="entry name" value="PERIODIC TRYPTOPHAN PROTEIN 2 HOMOLOG"/>
    <property type="match status" value="1"/>
</dbReference>
<dbReference type="InterPro" id="IPR036322">
    <property type="entry name" value="WD40_repeat_dom_sf"/>
</dbReference>
<dbReference type="PROSITE" id="PS00678">
    <property type="entry name" value="WD_REPEATS_1"/>
    <property type="match status" value="1"/>
</dbReference>
<dbReference type="InterPro" id="IPR020472">
    <property type="entry name" value="WD40_PAC1"/>
</dbReference>
<organism evidence="6 7">
    <name type="scientific">Cardiosporidium cionae</name>
    <dbReference type="NCBI Taxonomy" id="476202"/>
    <lineage>
        <taxon>Eukaryota</taxon>
        <taxon>Sar</taxon>
        <taxon>Alveolata</taxon>
        <taxon>Apicomplexa</taxon>
        <taxon>Aconoidasida</taxon>
        <taxon>Nephromycida</taxon>
        <taxon>Cardiosporidium</taxon>
    </lineage>
</organism>
<comment type="similarity">
    <text evidence="1">Belongs to the WD repeat PWP2 family.</text>
</comment>
<feature type="repeat" description="WD" evidence="4">
    <location>
        <begin position="36"/>
        <end position="77"/>
    </location>
</feature>
<dbReference type="InterPro" id="IPR007148">
    <property type="entry name" value="SSU_processome_Utp12"/>
</dbReference>
<evidence type="ECO:0000256" key="3">
    <source>
        <dbReference type="ARBA" id="ARBA00022737"/>
    </source>
</evidence>
<reference evidence="6 7" key="1">
    <citation type="journal article" date="2020" name="bioRxiv">
        <title>Metabolic contributions of an alphaproteobacterial endosymbiont in the apicomplexan Cardiosporidium cionae.</title>
        <authorList>
            <person name="Hunter E.S."/>
            <person name="Paight C.J."/>
            <person name="Lane C.E."/>
        </authorList>
    </citation>
    <scope>NUCLEOTIDE SEQUENCE [LARGE SCALE GENOMIC DNA]</scope>
    <source>
        <strain evidence="6">ESH_2018</strain>
    </source>
</reference>
<dbReference type="SMART" id="SM00320">
    <property type="entry name" value="WD40"/>
    <property type="match status" value="5"/>
</dbReference>
<comment type="caution">
    <text evidence="6">The sequence shown here is derived from an EMBL/GenBank/DDBJ whole genome shotgun (WGS) entry which is preliminary data.</text>
</comment>
<evidence type="ECO:0000313" key="6">
    <source>
        <dbReference type="EMBL" id="KAF8819443.1"/>
    </source>
</evidence>
<dbReference type="Proteomes" id="UP000823046">
    <property type="component" value="Unassembled WGS sequence"/>
</dbReference>
<gene>
    <name evidence="6" type="ORF">IE077_001015</name>
</gene>
<evidence type="ECO:0000313" key="7">
    <source>
        <dbReference type="Proteomes" id="UP000823046"/>
    </source>
</evidence>